<comment type="caution">
    <text evidence="2">The sequence shown here is derived from an EMBL/GenBank/DDBJ whole genome shotgun (WGS) entry which is preliminary data.</text>
</comment>
<keyword evidence="1" id="KW-0812">Transmembrane</keyword>
<dbReference type="AlphaFoldDB" id="A0A644Z952"/>
<feature type="transmembrane region" description="Helical" evidence="1">
    <location>
        <begin position="6"/>
        <end position="29"/>
    </location>
</feature>
<protein>
    <submittedName>
        <fullName evidence="2">Uncharacterized protein</fullName>
    </submittedName>
</protein>
<gene>
    <name evidence="2" type="ORF">SDC9_83795</name>
</gene>
<keyword evidence="1" id="KW-0472">Membrane</keyword>
<evidence type="ECO:0000313" key="2">
    <source>
        <dbReference type="EMBL" id="MPM37189.1"/>
    </source>
</evidence>
<reference evidence="2" key="1">
    <citation type="submission" date="2019-08" db="EMBL/GenBank/DDBJ databases">
        <authorList>
            <person name="Kucharzyk K."/>
            <person name="Murdoch R.W."/>
            <person name="Higgins S."/>
            <person name="Loffler F."/>
        </authorList>
    </citation>
    <scope>NUCLEOTIDE SEQUENCE</scope>
</reference>
<name>A0A644Z952_9ZZZZ</name>
<proteinExistence type="predicted"/>
<organism evidence="2">
    <name type="scientific">bioreactor metagenome</name>
    <dbReference type="NCBI Taxonomy" id="1076179"/>
    <lineage>
        <taxon>unclassified sequences</taxon>
        <taxon>metagenomes</taxon>
        <taxon>ecological metagenomes</taxon>
    </lineage>
</organism>
<keyword evidence="1" id="KW-1133">Transmembrane helix</keyword>
<accession>A0A644Z952</accession>
<dbReference type="EMBL" id="VSSQ01007859">
    <property type="protein sequence ID" value="MPM37189.1"/>
    <property type="molecule type" value="Genomic_DNA"/>
</dbReference>
<sequence>MQSGWEFLWTVIASSAGTTALLALAGWMFKAKISHWLNKDIEDIKARHKRDLESYKTMLIAQAEAVKASQDVKKSMALNIANMRFESVRKLHESTAGAGVVLASYVRHCHTLSLDSQVEKLDDFVAQGEAMQRAILQAAPFVGSTDTCTLLNLHTAFFEEILALAKRGGQAMPDEAASQFISKMFALQTSADRVVHKHFGEMFHMA</sequence>
<evidence type="ECO:0000256" key="1">
    <source>
        <dbReference type="SAM" id="Phobius"/>
    </source>
</evidence>